<feature type="compositionally biased region" description="Polar residues" evidence="5">
    <location>
        <begin position="473"/>
        <end position="483"/>
    </location>
</feature>
<gene>
    <name evidence="7" type="ORF">J42TS3_48900</name>
</gene>
<evidence type="ECO:0000256" key="2">
    <source>
        <dbReference type="ARBA" id="ARBA00008520"/>
    </source>
</evidence>
<evidence type="ECO:0000313" key="7">
    <source>
        <dbReference type="EMBL" id="GIP55855.1"/>
    </source>
</evidence>
<dbReference type="Pfam" id="PF01547">
    <property type="entry name" value="SBP_bac_1"/>
    <property type="match status" value="1"/>
</dbReference>
<dbReference type="Gene3D" id="3.40.190.10">
    <property type="entry name" value="Periplasmic binding protein-like II"/>
    <property type="match status" value="1"/>
</dbReference>
<evidence type="ECO:0000256" key="5">
    <source>
        <dbReference type="SAM" id="MobiDB-lite"/>
    </source>
</evidence>
<evidence type="ECO:0000256" key="6">
    <source>
        <dbReference type="SAM" id="SignalP"/>
    </source>
</evidence>
<dbReference type="PROSITE" id="PS51257">
    <property type="entry name" value="PROKAR_LIPOPROTEIN"/>
    <property type="match status" value="1"/>
</dbReference>
<dbReference type="Proteomes" id="UP000679992">
    <property type="component" value="Unassembled WGS sequence"/>
</dbReference>
<comment type="subcellular location">
    <subcellularLocation>
        <location evidence="1">Cell envelope</location>
    </subcellularLocation>
</comment>
<comment type="similarity">
    <text evidence="2">Belongs to the bacterial solute-binding protein 1 family.</text>
</comment>
<dbReference type="EMBL" id="BOSL01000025">
    <property type="protein sequence ID" value="GIP55855.1"/>
    <property type="molecule type" value="Genomic_DNA"/>
</dbReference>
<organism evidence="7 8">
    <name type="scientific">Paenibacillus vini</name>
    <dbReference type="NCBI Taxonomy" id="1476024"/>
    <lineage>
        <taxon>Bacteria</taxon>
        <taxon>Bacillati</taxon>
        <taxon>Bacillota</taxon>
        <taxon>Bacilli</taxon>
        <taxon>Bacillales</taxon>
        <taxon>Paenibacillaceae</taxon>
        <taxon>Paenibacillus</taxon>
    </lineage>
</organism>
<protein>
    <recommendedName>
        <fullName evidence="9">ABC transporter substrate-binding protein</fullName>
    </recommendedName>
</protein>
<evidence type="ECO:0000256" key="4">
    <source>
        <dbReference type="ARBA" id="ARBA00022729"/>
    </source>
</evidence>
<sequence>MGFKWVHKSLILTISLVLIAGCSAGPAKEKETQQSLKVMFGDEGYFYQTYGDLFAMKYPNIDIEVVSTNSLYNGEQTDMDKAFSDFVEKEQPDVIMMDNNNFEKFTSEGKLMELDTLIDKDKYSTDTIFPGLLEMLKEKGGGKLYGLAPSFYGSVIYYNADLFAKHGVEVPHDGMTWQEILETARRFPADGDEKTRIYGYGEQYGGTTLENLASRIASTQGLKAINPDTMKITLDTDSWKQTYKLAQDALASNAIYNPKDGGFQGGTMEEYYQSQPFLMGRMAMTVDGVYFLQNLKQAKSSIKDYKPFQIGIAAGPADPASPDTSRDIYLGRIFGIRANSPNVDAAWEFMKFVNGDEYAKIKSRTMNDGVLSRMGMSKEFDGVSLDAFYKLKPSPEDTYRNMEKIPNDFYTQYYPIVSKEIGLVESKSKSVDEALKAIQQEGQVILDKAVKEQASKKDSDSAEGAGDGAAGEQSITVETKSAN</sequence>
<feature type="region of interest" description="Disordered" evidence="5">
    <location>
        <begin position="451"/>
        <end position="483"/>
    </location>
</feature>
<evidence type="ECO:0000256" key="1">
    <source>
        <dbReference type="ARBA" id="ARBA00004196"/>
    </source>
</evidence>
<dbReference type="InterPro" id="IPR006059">
    <property type="entry name" value="SBP"/>
</dbReference>
<keyword evidence="8" id="KW-1185">Reference proteome</keyword>
<accession>A0ABQ4MKB1</accession>
<feature type="compositionally biased region" description="Basic and acidic residues" evidence="5">
    <location>
        <begin position="451"/>
        <end position="460"/>
    </location>
</feature>
<dbReference type="InterPro" id="IPR050490">
    <property type="entry name" value="Bact_solute-bd_prot1"/>
</dbReference>
<proteinExistence type="inferred from homology"/>
<dbReference type="PANTHER" id="PTHR43649">
    <property type="entry name" value="ARABINOSE-BINDING PROTEIN-RELATED"/>
    <property type="match status" value="1"/>
</dbReference>
<evidence type="ECO:0000256" key="3">
    <source>
        <dbReference type="ARBA" id="ARBA00022448"/>
    </source>
</evidence>
<evidence type="ECO:0000313" key="8">
    <source>
        <dbReference type="Proteomes" id="UP000679992"/>
    </source>
</evidence>
<feature type="chain" id="PRO_5047246197" description="ABC transporter substrate-binding protein" evidence="6">
    <location>
        <begin position="21"/>
        <end position="483"/>
    </location>
</feature>
<dbReference type="PANTHER" id="PTHR43649:SF31">
    <property type="entry name" value="SN-GLYCEROL-3-PHOSPHATE-BINDING PERIPLASMIC PROTEIN UGPB"/>
    <property type="match status" value="1"/>
</dbReference>
<name>A0ABQ4MKB1_9BACL</name>
<keyword evidence="4 6" id="KW-0732">Signal</keyword>
<comment type="caution">
    <text evidence="7">The sequence shown here is derived from an EMBL/GenBank/DDBJ whole genome shotgun (WGS) entry which is preliminary data.</text>
</comment>
<reference evidence="7 8" key="1">
    <citation type="submission" date="2021-03" db="EMBL/GenBank/DDBJ databases">
        <title>Antimicrobial resistance genes in bacteria isolated from Japanese honey, and their potential for conferring macrolide and lincosamide resistance in the American foulbrood pathogen Paenibacillus larvae.</title>
        <authorList>
            <person name="Okamoto M."/>
            <person name="Kumagai M."/>
            <person name="Kanamori H."/>
            <person name="Takamatsu D."/>
        </authorList>
    </citation>
    <scope>NUCLEOTIDE SEQUENCE [LARGE SCALE GENOMIC DNA]</scope>
    <source>
        <strain evidence="7 8">J42TS3</strain>
    </source>
</reference>
<keyword evidence="3" id="KW-0813">Transport</keyword>
<dbReference type="SUPFAM" id="SSF53850">
    <property type="entry name" value="Periplasmic binding protein-like II"/>
    <property type="match status" value="1"/>
</dbReference>
<dbReference type="RefSeq" id="WP_213656615.1">
    <property type="nucleotide sequence ID" value="NZ_BOSL01000025.1"/>
</dbReference>
<evidence type="ECO:0008006" key="9">
    <source>
        <dbReference type="Google" id="ProtNLM"/>
    </source>
</evidence>
<feature type="signal peptide" evidence="6">
    <location>
        <begin position="1"/>
        <end position="20"/>
    </location>
</feature>